<evidence type="ECO:0000259" key="2">
    <source>
        <dbReference type="Pfam" id="PF00144"/>
    </source>
</evidence>
<dbReference type="STRING" id="6248.A0A0K0EGZ7"/>
<sequence>MHKTQKIIKMGLYDQRSKILFIAFLIGVLLKLYIRNPNPTDEVKGFQINKLSKVRTLFKKLLYTEREGASLSVYHKNNLVLHLYGGYADKESNRLWEENTHTVVFSLSKAVTSMIISHLVSKNLITYDTNITSIWKEFSLNNKSNATLRHVMDHEVGLITFGVNLTLDDLMDDNKISKIIEQAKPLWPIGSTTAYHALTRGFIVNQLVKRLIGKSIGEYLKDNIISNIQYPEFYIGLPEEINQHVARISNPHLIESIYEWALRPLTFLNLIINFIKNNKVASIASNYPEPLAIMKNYLPYNNPKVYKLEVPSANGIGTSRGLSSLLSYFISSDFISPKVKKMIESPLKYVDDKVLANKIYRGYGFSYDIHPLNSSKYIMSFIGNGMQVLDVDLNNEIVICLIRNGLKPGLQGHSQYIGIRYEILKTLISNL</sequence>
<dbReference type="AlphaFoldDB" id="A0A0K0EGZ7"/>
<keyword evidence="1" id="KW-0472">Membrane</keyword>
<evidence type="ECO:0000256" key="1">
    <source>
        <dbReference type="SAM" id="Phobius"/>
    </source>
</evidence>
<keyword evidence="1" id="KW-1133">Transmembrane helix</keyword>
<dbReference type="InterPro" id="IPR052907">
    <property type="entry name" value="Beta-lactamase/esterase"/>
</dbReference>
<accession>A0A0K0EGZ7</accession>
<protein>
    <submittedName>
        <fullName evidence="3">Beta-lactamase domain-containing protein</fullName>
    </submittedName>
</protein>
<dbReference type="InterPro" id="IPR012338">
    <property type="entry name" value="Beta-lactam/transpept-like"/>
</dbReference>
<dbReference type="WBParaSite" id="SSTP_0000875700.1">
    <property type="protein sequence ID" value="SSTP_0000875700.1"/>
    <property type="gene ID" value="SSTP_0000875700"/>
</dbReference>
<keyword evidence="1" id="KW-0812">Transmembrane</keyword>
<organism evidence="3">
    <name type="scientific">Strongyloides stercoralis</name>
    <name type="common">Threadworm</name>
    <dbReference type="NCBI Taxonomy" id="6248"/>
    <lineage>
        <taxon>Eukaryota</taxon>
        <taxon>Metazoa</taxon>
        <taxon>Ecdysozoa</taxon>
        <taxon>Nematoda</taxon>
        <taxon>Chromadorea</taxon>
        <taxon>Rhabditida</taxon>
        <taxon>Tylenchina</taxon>
        <taxon>Panagrolaimomorpha</taxon>
        <taxon>Strongyloidoidea</taxon>
        <taxon>Strongyloididae</taxon>
        <taxon>Strongyloides</taxon>
    </lineage>
</organism>
<reference evidence="3" key="1">
    <citation type="submission" date="2015-08" db="UniProtKB">
        <authorList>
            <consortium name="WormBaseParasite"/>
        </authorList>
    </citation>
    <scope>IDENTIFICATION</scope>
</reference>
<dbReference type="Gene3D" id="3.40.710.10">
    <property type="entry name" value="DD-peptidase/beta-lactamase superfamily"/>
    <property type="match status" value="1"/>
</dbReference>
<dbReference type="PANTHER" id="PTHR43319:SF3">
    <property type="entry name" value="BETA-LACTAMASE-RELATED DOMAIN-CONTAINING PROTEIN"/>
    <property type="match status" value="1"/>
</dbReference>
<dbReference type="PANTHER" id="PTHR43319">
    <property type="entry name" value="BETA-LACTAMASE-RELATED"/>
    <property type="match status" value="1"/>
</dbReference>
<evidence type="ECO:0000313" key="3">
    <source>
        <dbReference type="WBParaSite" id="SSTP_0000875700.1"/>
    </source>
</evidence>
<dbReference type="Pfam" id="PF00144">
    <property type="entry name" value="Beta-lactamase"/>
    <property type="match status" value="1"/>
</dbReference>
<dbReference type="SUPFAM" id="SSF56601">
    <property type="entry name" value="beta-lactamase/transpeptidase-like"/>
    <property type="match status" value="1"/>
</dbReference>
<dbReference type="InterPro" id="IPR001466">
    <property type="entry name" value="Beta-lactam-related"/>
</dbReference>
<name>A0A0K0EGZ7_STRER</name>
<proteinExistence type="predicted"/>
<feature type="domain" description="Beta-lactamase-related" evidence="2">
    <location>
        <begin position="57"/>
        <end position="408"/>
    </location>
</feature>
<feature type="transmembrane region" description="Helical" evidence="1">
    <location>
        <begin position="18"/>
        <end position="34"/>
    </location>
</feature>